<dbReference type="Gene3D" id="3.40.190.290">
    <property type="match status" value="1"/>
</dbReference>
<evidence type="ECO:0000313" key="8">
    <source>
        <dbReference type="Proteomes" id="UP000238163"/>
    </source>
</evidence>
<dbReference type="InterPro" id="IPR000847">
    <property type="entry name" value="LysR_HTH_N"/>
</dbReference>
<dbReference type="SUPFAM" id="SSF46785">
    <property type="entry name" value="Winged helix' DNA-binding domain"/>
    <property type="match status" value="1"/>
</dbReference>
<evidence type="ECO:0000313" key="6">
    <source>
        <dbReference type="EMBL" id="AYV19987.1"/>
    </source>
</evidence>
<dbReference type="Pfam" id="PF03466">
    <property type="entry name" value="LysR_substrate"/>
    <property type="match status" value="1"/>
</dbReference>
<dbReference type="PANTHER" id="PTHR30126:SF40">
    <property type="entry name" value="HTH-TYPE TRANSCRIPTIONAL REGULATOR GLTR"/>
    <property type="match status" value="1"/>
</dbReference>
<keyword evidence="3" id="KW-0238">DNA-binding</keyword>
<dbReference type="Pfam" id="PF00126">
    <property type="entry name" value="HTH_1"/>
    <property type="match status" value="1"/>
</dbReference>
<dbReference type="Proteomes" id="UP000279760">
    <property type="component" value="Chromosome 1"/>
</dbReference>
<evidence type="ECO:0000256" key="3">
    <source>
        <dbReference type="ARBA" id="ARBA00023125"/>
    </source>
</evidence>
<protein>
    <submittedName>
        <fullName evidence="6">LysR family transcriptional regulator</fullName>
    </submittedName>
</protein>
<dbReference type="GO" id="GO:0003700">
    <property type="term" value="F:DNA-binding transcription factor activity"/>
    <property type="evidence" value="ECO:0007669"/>
    <property type="project" value="InterPro"/>
</dbReference>
<dbReference type="PROSITE" id="PS50931">
    <property type="entry name" value="HTH_LYSR"/>
    <property type="match status" value="1"/>
</dbReference>
<gene>
    <name evidence="7" type="ORF">COR51_18200</name>
    <name evidence="6" type="ORF">ECB94_01145</name>
</gene>
<name>A0A2S9ZKP5_9VIBR</name>
<keyword evidence="2" id="KW-0805">Transcription regulation</keyword>
<evidence type="ECO:0000313" key="7">
    <source>
        <dbReference type="EMBL" id="PRQ66319.1"/>
    </source>
</evidence>
<dbReference type="SUPFAM" id="SSF53850">
    <property type="entry name" value="Periplasmic binding protein-like II"/>
    <property type="match status" value="1"/>
</dbReference>
<dbReference type="PRINTS" id="PR00039">
    <property type="entry name" value="HTHLYSR"/>
</dbReference>
<keyword evidence="8" id="KW-1185">Reference proteome</keyword>
<reference evidence="7 8" key="1">
    <citation type="submission" date="2017-09" db="EMBL/GenBank/DDBJ databases">
        <authorList>
            <person name="Girard L."/>
            <person name="Lami R."/>
            <person name="Suzuki M."/>
            <person name="Baudart J."/>
        </authorList>
    </citation>
    <scope>NUCLEOTIDE SEQUENCE [LARGE SCALE GENOMIC DNA]</scope>
    <source>
        <strain evidence="7 8">17LN0615E</strain>
    </source>
</reference>
<dbReference type="AlphaFoldDB" id="A0A2S9ZKP5"/>
<dbReference type="Proteomes" id="UP000238163">
    <property type="component" value="Unassembled WGS sequence"/>
</dbReference>
<proteinExistence type="inferred from homology"/>
<dbReference type="InterPro" id="IPR005119">
    <property type="entry name" value="LysR_subst-bd"/>
</dbReference>
<reference evidence="6 9" key="3">
    <citation type="submission" date="2018-11" db="EMBL/GenBank/DDBJ databases">
        <title>Complete Genome Sequence of Vbrio mediterranei 117-T6: a Potential Pathogen Bacteria Isolated from the Conchocelis of Pyropia.</title>
        <authorList>
            <person name="Liu Q."/>
        </authorList>
    </citation>
    <scope>NUCLEOTIDE SEQUENCE [LARGE SCALE GENOMIC DNA]</scope>
    <source>
        <strain evidence="6 9">117-T6</strain>
    </source>
</reference>
<dbReference type="RefSeq" id="WP_006070720.1">
    <property type="nucleotide sequence ID" value="NZ_CP033577.1"/>
</dbReference>
<evidence type="ECO:0000256" key="2">
    <source>
        <dbReference type="ARBA" id="ARBA00023015"/>
    </source>
</evidence>
<dbReference type="Gene3D" id="1.10.10.10">
    <property type="entry name" value="Winged helix-like DNA-binding domain superfamily/Winged helix DNA-binding domain"/>
    <property type="match status" value="1"/>
</dbReference>
<evidence type="ECO:0000313" key="9">
    <source>
        <dbReference type="Proteomes" id="UP000279760"/>
    </source>
</evidence>
<dbReference type="PANTHER" id="PTHR30126">
    <property type="entry name" value="HTH-TYPE TRANSCRIPTIONAL REGULATOR"/>
    <property type="match status" value="1"/>
</dbReference>
<comment type="similarity">
    <text evidence="1">Belongs to the LysR transcriptional regulatory family.</text>
</comment>
<evidence type="ECO:0000256" key="4">
    <source>
        <dbReference type="ARBA" id="ARBA00023163"/>
    </source>
</evidence>
<feature type="domain" description="HTH lysR-type" evidence="5">
    <location>
        <begin position="3"/>
        <end position="60"/>
    </location>
</feature>
<dbReference type="EMBL" id="CP033577">
    <property type="protein sequence ID" value="AYV19987.1"/>
    <property type="molecule type" value="Genomic_DNA"/>
</dbReference>
<dbReference type="EMBL" id="NWTN01000013">
    <property type="protein sequence ID" value="PRQ66319.1"/>
    <property type="molecule type" value="Genomic_DNA"/>
</dbReference>
<accession>A0A2S9ZKP5</accession>
<evidence type="ECO:0000259" key="5">
    <source>
        <dbReference type="PROSITE" id="PS50931"/>
    </source>
</evidence>
<sequence>MKLPFDNLLSFHSVVTNGSFSKAARKLAKSQSTISGAVKNLENELGYDLLERKSNSIELTSRGKKIFQLATPIVSKYMELINVAEALSFKDESKLRIGIDPLVFDHNVKHTLMEFSEIYPDTELTVVTKPSYILGQYINNHQIDIAIGNPYHKTEFDFNVDELFLVNCHWIAHKDFSESDSYISARLLLIDGSEDIIDISSIARHNIWVLDDTSTILELCLAKKGIAFLPQHLVENHIKRDSIMMINDQTLLFGRQIYASLIWSQHGDYSIHHQWLHDRLRKK</sequence>
<reference evidence="7 8" key="2">
    <citation type="submission" date="2018-03" db="EMBL/GenBank/DDBJ databases">
        <title>Genetic Diversity and Phenotypic Plasticity of AHL Mediated Quorum Sensing in Environmental Strains of Vibrio mediterranei.</title>
        <authorList>
            <person name="Lantoine F."/>
            <person name="Vouve F."/>
        </authorList>
    </citation>
    <scope>NUCLEOTIDE SEQUENCE [LARGE SCALE GENOMIC DNA]</scope>
    <source>
        <strain evidence="7 8">17LN0615E</strain>
    </source>
</reference>
<keyword evidence="4" id="KW-0804">Transcription</keyword>
<dbReference type="InterPro" id="IPR036390">
    <property type="entry name" value="WH_DNA-bd_sf"/>
</dbReference>
<organism evidence="6 9">
    <name type="scientific">Vibrio mediterranei</name>
    <dbReference type="NCBI Taxonomy" id="689"/>
    <lineage>
        <taxon>Bacteria</taxon>
        <taxon>Pseudomonadati</taxon>
        <taxon>Pseudomonadota</taxon>
        <taxon>Gammaproteobacteria</taxon>
        <taxon>Vibrionales</taxon>
        <taxon>Vibrionaceae</taxon>
        <taxon>Vibrio</taxon>
    </lineage>
</organism>
<dbReference type="CDD" id="cd05466">
    <property type="entry name" value="PBP2_LTTR_substrate"/>
    <property type="match status" value="1"/>
</dbReference>
<dbReference type="FunFam" id="1.10.10.10:FF:000001">
    <property type="entry name" value="LysR family transcriptional regulator"/>
    <property type="match status" value="1"/>
</dbReference>
<dbReference type="GO" id="GO:0000976">
    <property type="term" value="F:transcription cis-regulatory region binding"/>
    <property type="evidence" value="ECO:0007669"/>
    <property type="project" value="TreeGrafter"/>
</dbReference>
<dbReference type="InterPro" id="IPR036388">
    <property type="entry name" value="WH-like_DNA-bd_sf"/>
</dbReference>
<evidence type="ECO:0000256" key="1">
    <source>
        <dbReference type="ARBA" id="ARBA00009437"/>
    </source>
</evidence>